<organism evidence="1 2">
    <name type="scientific">Paracraurococcus lichenis</name>
    <dbReference type="NCBI Taxonomy" id="3064888"/>
    <lineage>
        <taxon>Bacteria</taxon>
        <taxon>Pseudomonadati</taxon>
        <taxon>Pseudomonadota</taxon>
        <taxon>Alphaproteobacteria</taxon>
        <taxon>Acetobacterales</taxon>
        <taxon>Roseomonadaceae</taxon>
        <taxon>Paracraurococcus</taxon>
    </lineage>
</organism>
<keyword evidence="1" id="KW-0808">Transferase</keyword>
<dbReference type="GO" id="GO:0016757">
    <property type="term" value="F:glycosyltransferase activity"/>
    <property type="evidence" value="ECO:0007669"/>
    <property type="project" value="UniProtKB-KW"/>
</dbReference>
<keyword evidence="2" id="KW-1185">Reference proteome</keyword>
<dbReference type="RefSeq" id="WP_305105393.1">
    <property type="nucleotide sequence ID" value="NZ_JAUTWS010000018.1"/>
</dbReference>
<dbReference type="Gene3D" id="3.40.50.2000">
    <property type="entry name" value="Glycogen Phosphorylase B"/>
    <property type="match status" value="1"/>
</dbReference>
<name>A0ABT9E352_9PROT</name>
<evidence type="ECO:0000313" key="2">
    <source>
        <dbReference type="Proteomes" id="UP001243009"/>
    </source>
</evidence>
<protein>
    <submittedName>
        <fullName evidence="1">Glycosyltransferase</fullName>
        <ecNumber evidence="1">2.4.-.-</ecNumber>
    </submittedName>
</protein>
<dbReference type="SUPFAM" id="SSF53756">
    <property type="entry name" value="UDP-Glycosyltransferase/glycogen phosphorylase"/>
    <property type="match status" value="1"/>
</dbReference>
<dbReference type="EMBL" id="JAUTWS010000018">
    <property type="protein sequence ID" value="MDO9710532.1"/>
    <property type="molecule type" value="Genomic_DNA"/>
</dbReference>
<gene>
    <name evidence="1" type="ORF">Q7A36_19425</name>
</gene>
<keyword evidence="1" id="KW-0328">Glycosyltransferase</keyword>
<accession>A0ABT9E352</accession>
<dbReference type="EC" id="2.4.-.-" evidence="1"/>
<dbReference type="Proteomes" id="UP001243009">
    <property type="component" value="Unassembled WGS sequence"/>
</dbReference>
<comment type="caution">
    <text evidence="1">The sequence shown here is derived from an EMBL/GenBank/DDBJ whole genome shotgun (WGS) entry which is preliminary data.</text>
</comment>
<sequence>MILIFETNWTDTVHAPGNSATTQVIARAWPEQQVLFHADPSHLEELRRDPALTALPNLRLVPIEIPSLWRNRPAVVSWARLQQEFRIVRAALRAAPAGEAHLVFLMSTTATGSFATAWAARLSGRRAAVQVCLHGNLNDAFGWRSRNPLTRSIDMRASLDARYPVPLRFLVLEQGINVALTKRVSRAGPRTDALPLPINPAEAAAEPARFSPPLRFGYVGLGTPDKGMDTFLRIADHIRTRHGDRASFVHVGRVPDGVDLAAFAALSLPPMTTRLSRAEFAERLGSLHYIVLPFRRGYYDLSASGAVIDALTWLRPIITMRVPLTEQMFADYGDIGLLCEDEAELQARIEEVILRPDPDRYARQVEALQRARATRDPAVLTAQYRRMVAEGYPGLLTPANGR</sequence>
<reference evidence="1 2" key="1">
    <citation type="submission" date="2023-08" db="EMBL/GenBank/DDBJ databases">
        <title>The draft genome sequence of Paracraurococcus sp. LOR1-02.</title>
        <authorList>
            <person name="Kingkaew E."/>
            <person name="Tanasupawat S."/>
        </authorList>
    </citation>
    <scope>NUCLEOTIDE SEQUENCE [LARGE SCALE GENOMIC DNA]</scope>
    <source>
        <strain evidence="1 2">LOR1-02</strain>
    </source>
</reference>
<proteinExistence type="predicted"/>
<evidence type="ECO:0000313" key="1">
    <source>
        <dbReference type="EMBL" id="MDO9710532.1"/>
    </source>
</evidence>